<evidence type="ECO:0000313" key="3">
    <source>
        <dbReference type="EMBL" id="MBP2384515.1"/>
    </source>
</evidence>
<feature type="transmembrane region" description="Helical" evidence="2">
    <location>
        <begin position="12"/>
        <end position="32"/>
    </location>
</feature>
<proteinExistence type="predicted"/>
<comment type="caution">
    <text evidence="3">The sequence shown here is derived from an EMBL/GenBank/DDBJ whole genome shotgun (WGS) entry which is preliminary data.</text>
</comment>
<keyword evidence="4" id="KW-1185">Reference proteome</keyword>
<keyword evidence="2" id="KW-0812">Transmembrane</keyword>
<dbReference type="EMBL" id="JAGIOF010000001">
    <property type="protein sequence ID" value="MBP2384515.1"/>
    <property type="molecule type" value="Genomic_DNA"/>
</dbReference>
<feature type="region of interest" description="Disordered" evidence="1">
    <location>
        <begin position="92"/>
        <end position="127"/>
    </location>
</feature>
<dbReference type="Proteomes" id="UP001296993">
    <property type="component" value="Unassembled WGS sequence"/>
</dbReference>
<keyword evidence="2" id="KW-1133">Transmembrane helix</keyword>
<evidence type="ECO:0000313" key="4">
    <source>
        <dbReference type="Proteomes" id="UP001296993"/>
    </source>
</evidence>
<keyword evidence="2" id="KW-0472">Membrane</keyword>
<sequence length="274" mass="29836">MMSRFTIRNVFKVALVAVFFPFIAFLVLIIGMGAKNKKVIFEGVIYGAVFVLAFSLPGSSGVVAALAAMGLSAVRSYMLRDLWIPRRGRKPQLGAPAQANSPAFPPVQTDSPAYPPFQQPPAATSLARPADDLSTSLTWVSSLAKQNKHRLPADTYVTILETCQMLDSVIDTESRQPSADAGFEYELEAVVSDYLPWVLQGYLAIPPSMVENRQPNGKTPNEELVEQLGLLLGQAETLHATRHSQTSADLTITGNFLRERFGHRQQGGSGFGLK</sequence>
<gene>
    <name evidence="3" type="ORF">JOF47_000026</name>
</gene>
<organism evidence="3 4">
    <name type="scientific">Paeniglutamicibacter kerguelensis</name>
    <dbReference type="NCBI Taxonomy" id="254788"/>
    <lineage>
        <taxon>Bacteria</taxon>
        <taxon>Bacillati</taxon>
        <taxon>Actinomycetota</taxon>
        <taxon>Actinomycetes</taxon>
        <taxon>Micrococcales</taxon>
        <taxon>Micrococcaceae</taxon>
        <taxon>Paeniglutamicibacter</taxon>
    </lineage>
</organism>
<reference evidence="3 4" key="1">
    <citation type="submission" date="2021-03" db="EMBL/GenBank/DDBJ databases">
        <title>Sequencing the genomes of 1000 actinobacteria strains.</title>
        <authorList>
            <person name="Klenk H.-P."/>
        </authorList>
    </citation>
    <scope>NUCLEOTIDE SEQUENCE [LARGE SCALE GENOMIC DNA]</scope>
    <source>
        <strain evidence="3 4">DSM 15797</strain>
    </source>
</reference>
<name>A0ABS4X7R3_9MICC</name>
<protein>
    <submittedName>
        <fullName evidence="3">Uncharacterized protein</fullName>
    </submittedName>
</protein>
<evidence type="ECO:0000256" key="2">
    <source>
        <dbReference type="SAM" id="Phobius"/>
    </source>
</evidence>
<feature type="transmembrane region" description="Helical" evidence="2">
    <location>
        <begin position="44"/>
        <end position="71"/>
    </location>
</feature>
<accession>A0ABS4X7R3</accession>
<dbReference type="RefSeq" id="WP_209995161.1">
    <property type="nucleotide sequence ID" value="NZ_BAAAJY010000008.1"/>
</dbReference>
<evidence type="ECO:0000256" key="1">
    <source>
        <dbReference type="SAM" id="MobiDB-lite"/>
    </source>
</evidence>